<comment type="caution">
    <text evidence="2">The sequence shown here is derived from an EMBL/GenBank/DDBJ whole genome shotgun (WGS) entry which is preliminary data.</text>
</comment>
<dbReference type="EMBL" id="PGTY01000001">
    <property type="protein sequence ID" value="PJI91235.1"/>
    <property type="molecule type" value="Genomic_DNA"/>
</dbReference>
<organism evidence="2 3">
    <name type="scientific">Yoonia maricola</name>
    <dbReference type="NCBI Taxonomy" id="420999"/>
    <lineage>
        <taxon>Bacteria</taxon>
        <taxon>Pseudomonadati</taxon>
        <taxon>Pseudomonadota</taxon>
        <taxon>Alphaproteobacteria</taxon>
        <taxon>Rhodobacterales</taxon>
        <taxon>Paracoccaceae</taxon>
        <taxon>Yoonia</taxon>
    </lineage>
</organism>
<keyword evidence="3" id="KW-1185">Reference proteome</keyword>
<accession>A0A2M8WJX6</accession>
<proteinExistence type="predicted"/>
<feature type="region of interest" description="Disordered" evidence="1">
    <location>
        <begin position="61"/>
        <end position="80"/>
    </location>
</feature>
<sequence length="91" mass="10151">MHATMMSSDGDDRNFDFTLTEPPLNKPRGRTAMSSIPAKQHFVDGSILVALKDKPDDFRSESASALHATDRRPKTLDTAMPPLHCRLTKKK</sequence>
<reference evidence="2 3" key="1">
    <citation type="submission" date="2017-11" db="EMBL/GenBank/DDBJ databases">
        <title>Genomic Encyclopedia of Archaeal and Bacterial Type Strains, Phase II (KMG-II): From Individual Species to Whole Genera.</title>
        <authorList>
            <person name="Goeker M."/>
        </authorList>
    </citation>
    <scope>NUCLEOTIDE SEQUENCE [LARGE SCALE GENOMIC DNA]</scope>
    <source>
        <strain evidence="2 3">DSM 29128</strain>
    </source>
</reference>
<dbReference type="AlphaFoldDB" id="A0A2M8WJX6"/>
<protein>
    <submittedName>
        <fullName evidence="2">Uncharacterized protein</fullName>
    </submittedName>
</protein>
<gene>
    <name evidence="2" type="ORF">BC777_0059</name>
</gene>
<evidence type="ECO:0000313" key="2">
    <source>
        <dbReference type="EMBL" id="PJI91235.1"/>
    </source>
</evidence>
<name>A0A2M8WJX6_9RHOB</name>
<evidence type="ECO:0000313" key="3">
    <source>
        <dbReference type="Proteomes" id="UP000228531"/>
    </source>
</evidence>
<feature type="region of interest" description="Disordered" evidence="1">
    <location>
        <begin position="1"/>
        <end position="30"/>
    </location>
</feature>
<dbReference type="Proteomes" id="UP000228531">
    <property type="component" value="Unassembled WGS sequence"/>
</dbReference>
<evidence type="ECO:0000256" key="1">
    <source>
        <dbReference type="SAM" id="MobiDB-lite"/>
    </source>
</evidence>